<evidence type="ECO:0008006" key="4">
    <source>
        <dbReference type="Google" id="ProtNLM"/>
    </source>
</evidence>
<keyword evidence="1" id="KW-0812">Transmembrane</keyword>
<feature type="transmembrane region" description="Helical" evidence="1">
    <location>
        <begin position="49"/>
        <end position="76"/>
    </location>
</feature>
<organism evidence="2 3">
    <name type="scientific">Spirochaeta lutea</name>
    <dbReference type="NCBI Taxonomy" id="1480694"/>
    <lineage>
        <taxon>Bacteria</taxon>
        <taxon>Pseudomonadati</taxon>
        <taxon>Spirochaetota</taxon>
        <taxon>Spirochaetia</taxon>
        <taxon>Spirochaetales</taxon>
        <taxon>Spirochaetaceae</taxon>
        <taxon>Spirochaeta</taxon>
    </lineage>
</organism>
<reference evidence="2 3" key="1">
    <citation type="submission" date="2014-05" db="EMBL/GenBank/DDBJ databases">
        <title>De novo Genome Sequence of Spirocheata sp.</title>
        <authorList>
            <person name="Shivani Y."/>
            <person name="Subhash Y."/>
            <person name="Tushar L."/>
            <person name="Sasikala C."/>
            <person name="Ramana C.V."/>
        </authorList>
    </citation>
    <scope>NUCLEOTIDE SEQUENCE [LARGE SCALE GENOMIC DNA]</scope>
    <source>
        <strain evidence="2 3">JC230</strain>
    </source>
</reference>
<dbReference type="AlphaFoldDB" id="A0A098R2A5"/>
<keyword evidence="1" id="KW-0472">Membrane</keyword>
<dbReference type="RefSeq" id="WP_037544785.1">
    <property type="nucleotide sequence ID" value="NZ_JNUP01000003.1"/>
</dbReference>
<dbReference type="EMBL" id="JNUP01000003">
    <property type="protein sequence ID" value="KGE73793.1"/>
    <property type="molecule type" value="Genomic_DNA"/>
</dbReference>
<name>A0A098R2A5_9SPIO</name>
<gene>
    <name evidence="2" type="ORF">DC28_00790</name>
</gene>
<keyword evidence="3" id="KW-1185">Reference proteome</keyword>
<evidence type="ECO:0000313" key="2">
    <source>
        <dbReference type="EMBL" id="KGE73793.1"/>
    </source>
</evidence>
<dbReference type="Proteomes" id="UP000029692">
    <property type="component" value="Unassembled WGS sequence"/>
</dbReference>
<proteinExistence type="predicted"/>
<evidence type="ECO:0000256" key="1">
    <source>
        <dbReference type="SAM" id="Phobius"/>
    </source>
</evidence>
<accession>A0A098R2A5</accession>
<dbReference type="OrthoDB" id="370930at2"/>
<comment type="caution">
    <text evidence="2">The sequence shown here is derived from an EMBL/GenBank/DDBJ whole genome shotgun (WGS) entry which is preliminary data.</text>
</comment>
<protein>
    <recommendedName>
        <fullName evidence="4">DUF4321 domain-containing protein</fullName>
    </recommendedName>
</protein>
<keyword evidence="1" id="KW-1133">Transmembrane helix</keyword>
<evidence type="ECO:0000313" key="3">
    <source>
        <dbReference type="Proteomes" id="UP000029692"/>
    </source>
</evidence>
<sequence>MKLTQKNWNILARFLFLGLIAGTLAWQLVELGIQAAGSSFSLTAGPIGFSLGFLEISMMVNPGSFLGLASGFLLFLRA</sequence>